<dbReference type="EC" id="3.6.4.13" evidence="1"/>
<dbReference type="PROSITE" id="PS00039">
    <property type="entry name" value="DEAD_ATP_HELICASE"/>
    <property type="match status" value="1"/>
</dbReference>
<gene>
    <name evidence="14" type="primary">rhlE1</name>
    <name evidence="14" type="ordered locus">Bpet0092</name>
</gene>
<evidence type="ECO:0000256" key="3">
    <source>
        <dbReference type="ARBA" id="ARBA00022741"/>
    </source>
</evidence>
<dbReference type="GO" id="GO:0009266">
    <property type="term" value="P:response to temperature stimulus"/>
    <property type="evidence" value="ECO:0007669"/>
    <property type="project" value="UniProtKB-ARBA"/>
</dbReference>
<dbReference type="GO" id="GO:0042255">
    <property type="term" value="P:ribosome assembly"/>
    <property type="evidence" value="ECO:0007669"/>
    <property type="project" value="UniProtKB-ARBA"/>
</dbReference>
<feature type="domain" description="Helicase ATP-binding" evidence="12">
    <location>
        <begin position="36"/>
        <end position="212"/>
    </location>
</feature>
<keyword evidence="3 11" id="KW-0547">Nucleotide-binding</keyword>
<dbReference type="GO" id="GO:0005829">
    <property type="term" value="C:cytosol"/>
    <property type="evidence" value="ECO:0007669"/>
    <property type="project" value="TreeGrafter"/>
</dbReference>
<protein>
    <recommendedName>
        <fullName evidence="9">DEAD-box ATP-dependent RNA helicase RhpA</fullName>
        <ecNumber evidence="1">3.6.4.13</ecNumber>
    </recommendedName>
</protein>
<organism evidence="14 15">
    <name type="scientific">Bordetella petrii (strain ATCC BAA-461 / DSM 12804 / CCUG 43448 / CIP 107267 / Se-1111R)</name>
    <dbReference type="NCBI Taxonomy" id="340100"/>
    <lineage>
        <taxon>Bacteria</taxon>
        <taxon>Pseudomonadati</taxon>
        <taxon>Pseudomonadota</taxon>
        <taxon>Betaproteobacteria</taxon>
        <taxon>Burkholderiales</taxon>
        <taxon>Alcaligenaceae</taxon>
        <taxon>Bordetella</taxon>
    </lineage>
</organism>
<dbReference type="GO" id="GO:0005524">
    <property type="term" value="F:ATP binding"/>
    <property type="evidence" value="ECO:0007669"/>
    <property type="project" value="UniProtKB-KW"/>
</dbReference>
<dbReference type="Gene3D" id="3.40.50.300">
    <property type="entry name" value="P-loop containing nucleotide triphosphate hydrolases"/>
    <property type="match status" value="2"/>
</dbReference>
<dbReference type="PANTHER" id="PTHR47959">
    <property type="entry name" value="ATP-DEPENDENT RNA HELICASE RHLE-RELATED"/>
    <property type="match status" value="1"/>
</dbReference>
<evidence type="ECO:0000256" key="9">
    <source>
        <dbReference type="ARBA" id="ARBA00074363"/>
    </source>
</evidence>
<proteinExistence type="inferred from homology"/>
<dbReference type="STRING" id="94624.Bpet0092"/>
<evidence type="ECO:0000256" key="7">
    <source>
        <dbReference type="ARBA" id="ARBA00038437"/>
    </source>
</evidence>
<dbReference type="InterPro" id="IPR027417">
    <property type="entry name" value="P-loop_NTPase"/>
</dbReference>
<dbReference type="SMART" id="SM00487">
    <property type="entry name" value="DEXDc"/>
    <property type="match status" value="1"/>
</dbReference>
<dbReference type="Pfam" id="PF00271">
    <property type="entry name" value="Helicase_C"/>
    <property type="match status" value="1"/>
</dbReference>
<evidence type="ECO:0000256" key="6">
    <source>
        <dbReference type="ARBA" id="ARBA00022840"/>
    </source>
</evidence>
<comment type="catalytic activity">
    <reaction evidence="8">
        <text>ATP + H2O = ADP + phosphate + H(+)</text>
        <dbReference type="Rhea" id="RHEA:13065"/>
        <dbReference type="ChEBI" id="CHEBI:15377"/>
        <dbReference type="ChEBI" id="CHEBI:15378"/>
        <dbReference type="ChEBI" id="CHEBI:30616"/>
        <dbReference type="ChEBI" id="CHEBI:43474"/>
        <dbReference type="ChEBI" id="CHEBI:456216"/>
        <dbReference type="EC" id="3.6.4.13"/>
    </reaction>
</comment>
<evidence type="ECO:0000313" key="14">
    <source>
        <dbReference type="EMBL" id="CAP40423.1"/>
    </source>
</evidence>
<dbReference type="AlphaFoldDB" id="A9HW27"/>
<sequence>MTATVSFADLGLADPLLRAIAETGYTAPTPIQAQAIPQVLKGGDLLAAAQTGTGKTAGFTLPILHLLMQQKPALKKPGRPRCLILTPTRELTAQVAESVRTYGKHTPLTSMVMFGGVNINPQISALKKPLDILVATPGRLLDHCGQKTVDLSGVEILVLDEADRMLDMGFIRDIRKVLALLPKQRQNLLFSATFSDEIRSLARGVLNNPGEVSVTPRNTATELVTQTVHLVEQHHKRDLISHIIRESGWHQVLVFTRTKHGANRLAEKLVKDGLSAAAIHGNKSQAARTRACRASRTATWPCWWPPTSPRADSTSTSCRRW</sequence>
<feature type="domain" description="DEAD-box RNA helicase Q" evidence="13">
    <location>
        <begin position="5"/>
        <end position="33"/>
    </location>
</feature>
<name>A9HW27_BORPD</name>
<evidence type="ECO:0000256" key="11">
    <source>
        <dbReference type="RuleBase" id="RU000492"/>
    </source>
</evidence>
<dbReference type="eggNOG" id="COG0513">
    <property type="taxonomic scope" value="Bacteria"/>
</dbReference>
<dbReference type="EMBL" id="AM902716">
    <property type="protein sequence ID" value="CAP40423.1"/>
    <property type="molecule type" value="Genomic_DNA"/>
</dbReference>
<dbReference type="CDD" id="cd00268">
    <property type="entry name" value="DEADc"/>
    <property type="match status" value="1"/>
</dbReference>
<keyword evidence="5 11" id="KW-0347">Helicase</keyword>
<dbReference type="InterPro" id="IPR050079">
    <property type="entry name" value="DEAD_box_RNA_helicase"/>
</dbReference>
<dbReference type="Proteomes" id="UP000001225">
    <property type="component" value="Chromosome"/>
</dbReference>
<evidence type="ECO:0000256" key="5">
    <source>
        <dbReference type="ARBA" id="ARBA00022806"/>
    </source>
</evidence>
<keyword evidence="15" id="KW-1185">Reference proteome</keyword>
<evidence type="ECO:0000256" key="8">
    <source>
        <dbReference type="ARBA" id="ARBA00047984"/>
    </source>
</evidence>
<keyword evidence="6 11" id="KW-0067">ATP-binding</keyword>
<evidence type="ECO:0000256" key="10">
    <source>
        <dbReference type="PROSITE-ProRule" id="PRU00552"/>
    </source>
</evidence>
<dbReference type="PANTHER" id="PTHR47959:SF13">
    <property type="entry name" value="ATP-DEPENDENT RNA HELICASE RHLE"/>
    <property type="match status" value="1"/>
</dbReference>
<dbReference type="InterPro" id="IPR014001">
    <property type="entry name" value="Helicase_ATP-bd"/>
</dbReference>
<dbReference type="GO" id="GO:0003724">
    <property type="term" value="F:RNA helicase activity"/>
    <property type="evidence" value="ECO:0007669"/>
    <property type="project" value="UniProtKB-EC"/>
</dbReference>
<comment type="similarity">
    <text evidence="7 11">Belongs to the DEAD box helicase family.</text>
</comment>
<dbReference type="InterPro" id="IPR000629">
    <property type="entry name" value="RNA-helicase_DEAD-box_CS"/>
</dbReference>
<dbReference type="PROSITE" id="PS51192">
    <property type="entry name" value="HELICASE_ATP_BIND_1"/>
    <property type="match status" value="1"/>
</dbReference>
<dbReference type="InterPro" id="IPR011545">
    <property type="entry name" value="DEAD/DEAH_box_helicase_dom"/>
</dbReference>
<evidence type="ECO:0000313" key="15">
    <source>
        <dbReference type="Proteomes" id="UP000001225"/>
    </source>
</evidence>
<dbReference type="InterPro" id="IPR014014">
    <property type="entry name" value="RNA_helicase_DEAD_Q_motif"/>
</dbReference>
<evidence type="ECO:0000259" key="12">
    <source>
        <dbReference type="PROSITE" id="PS51192"/>
    </source>
</evidence>
<evidence type="ECO:0000256" key="4">
    <source>
        <dbReference type="ARBA" id="ARBA00022801"/>
    </source>
</evidence>
<evidence type="ECO:0000259" key="13">
    <source>
        <dbReference type="PROSITE" id="PS51195"/>
    </source>
</evidence>
<dbReference type="InterPro" id="IPR044742">
    <property type="entry name" value="DEAD/DEAH_RhlB"/>
</dbReference>
<dbReference type="KEGG" id="bpt:Bpet0092"/>
<dbReference type="FunFam" id="3.40.50.300:FF:000108">
    <property type="entry name" value="ATP-dependent RNA helicase RhlE"/>
    <property type="match status" value="1"/>
</dbReference>
<dbReference type="PROSITE" id="PS51195">
    <property type="entry name" value="Q_MOTIF"/>
    <property type="match status" value="1"/>
</dbReference>
<keyword evidence="2" id="KW-0963">Cytoplasm</keyword>
<keyword evidence="4 11" id="KW-0378">Hydrolase</keyword>
<evidence type="ECO:0000256" key="1">
    <source>
        <dbReference type="ARBA" id="ARBA00012552"/>
    </source>
</evidence>
<evidence type="ECO:0000256" key="2">
    <source>
        <dbReference type="ARBA" id="ARBA00022490"/>
    </source>
</evidence>
<dbReference type="GO" id="GO:0003676">
    <property type="term" value="F:nucleic acid binding"/>
    <property type="evidence" value="ECO:0007669"/>
    <property type="project" value="InterPro"/>
</dbReference>
<dbReference type="Pfam" id="PF00270">
    <property type="entry name" value="DEAD"/>
    <property type="match status" value="1"/>
</dbReference>
<reference evidence="14 15" key="1">
    <citation type="journal article" date="2008" name="BMC Genomics">
        <title>The missing link: Bordetella petrii is endowed with both the metabolic versatility of environmental bacteria and virulence traits of pathogenic Bordetellae.</title>
        <authorList>
            <person name="Gross R."/>
            <person name="Guzman C.A."/>
            <person name="Sebaihia M."/>
            <person name="Martins Dos Santos V.A."/>
            <person name="Pieper D.H."/>
            <person name="Koebnik R."/>
            <person name="Lechner M."/>
            <person name="Bartels D."/>
            <person name="Buhrmester J."/>
            <person name="Choudhuri J.V."/>
            <person name="Ebensen T."/>
            <person name="Gaigalat L."/>
            <person name="Herrmann S."/>
            <person name="Khachane A.N."/>
            <person name="Larisch C."/>
            <person name="Link S."/>
            <person name="Linke B."/>
            <person name="Meyer F."/>
            <person name="Mormann S."/>
            <person name="Nakunst D."/>
            <person name="Rueckert C."/>
            <person name="Schneiker-Bekel S."/>
            <person name="Schulze K."/>
            <person name="Vorhoelter F.J."/>
            <person name="Yevsa T."/>
            <person name="Engle J.T."/>
            <person name="Goldman W.E."/>
            <person name="Puehler A."/>
            <person name="Goebel U.B."/>
            <person name="Goesmann A."/>
            <person name="Bloecker H."/>
            <person name="Kaiser O."/>
            <person name="Martinez-Arias R."/>
        </authorList>
    </citation>
    <scope>NUCLEOTIDE SEQUENCE [LARGE SCALE GENOMIC DNA]</scope>
    <source>
        <strain evidence="15">ATCC BAA-461 / DSM 12804 / CCUG 43448 / CIP 107267 / Se-1111R</strain>
    </source>
</reference>
<dbReference type="InterPro" id="IPR001650">
    <property type="entry name" value="Helicase_C-like"/>
</dbReference>
<dbReference type="GO" id="GO:0016787">
    <property type="term" value="F:hydrolase activity"/>
    <property type="evidence" value="ECO:0007669"/>
    <property type="project" value="UniProtKB-KW"/>
</dbReference>
<feature type="short sequence motif" description="Q motif" evidence="10">
    <location>
        <begin position="5"/>
        <end position="33"/>
    </location>
</feature>
<accession>A9HW27</accession>
<dbReference type="SUPFAM" id="SSF52540">
    <property type="entry name" value="P-loop containing nucleoside triphosphate hydrolases"/>
    <property type="match status" value="2"/>
</dbReference>